<accession>A0A3M6VVP0</accession>
<gene>
    <name evidence="2" type="ORF">DD238_000209</name>
</gene>
<dbReference type="EMBL" id="QLLG01000002">
    <property type="protein sequence ID" value="RMX70411.1"/>
    <property type="molecule type" value="Genomic_DNA"/>
</dbReference>
<comment type="caution">
    <text evidence="2">The sequence shown here is derived from an EMBL/GenBank/DDBJ whole genome shotgun (WGS) entry which is preliminary data.</text>
</comment>
<feature type="compositionally biased region" description="Polar residues" evidence="1">
    <location>
        <begin position="232"/>
        <end position="243"/>
    </location>
</feature>
<feature type="region of interest" description="Disordered" evidence="1">
    <location>
        <begin position="224"/>
        <end position="243"/>
    </location>
</feature>
<reference evidence="2 3" key="1">
    <citation type="submission" date="2018-06" db="EMBL/GenBank/DDBJ databases">
        <title>Comparative genomics of downy mildews reveals potential adaptations to biotrophy.</title>
        <authorList>
            <person name="Fletcher K."/>
            <person name="Klosterman S.J."/>
            <person name="Derevnina L."/>
            <person name="Martin F."/>
            <person name="Koike S."/>
            <person name="Reyes Chin-Wo S."/>
            <person name="Mou B."/>
            <person name="Michelmore R."/>
        </authorList>
    </citation>
    <scope>NUCLEOTIDE SEQUENCE [LARGE SCALE GENOMIC DNA]</scope>
    <source>
        <strain evidence="2 3">R14</strain>
    </source>
</reference>
<proteinExistence type="predicted"/>
<sequence>MSPMDAAGEERLRQLRAHIHKTFGPDGRGRRAKRTLEMPTEAPKPAKTPRTKLRQRIEQASQLSADQIFCQQFGSREELMKTEFDLARPAGHPVSKVYRRYAAGAAPSAAVSSLSIKTAEGPTTHYFSSSSTSAFTSSLPAPSTAKLSHLTRHLTRSTRIKSPRKAAIKRGRAGESSAEKTLVLRKPRLGGVSGQKLDYTITTGSHFGAQTAAPLTFDARKPLVTSGDDVPNVSTSFLSRTSPSKFQFPSNATRLFSQRHAPLR</sequence>
<protein>
    <submittedName>
        <fullName evidence="2">Uncharacterized protein</fullName>
    </submittedName>
</protein>
<evidence type="ECO:0000313" key="3">
    <source>
        <dbReference type="Proteomes" id="UP000282087"/>
    </source>
</evidence>
<dbReference type="VEuPathDB" id="FungiDB:DD237_000265"/>
<name>A0A3M6VVP0_9STRA</name>
<organism evidence="2 3">
    <name type="scientific">Peronospora effusa</name>
    <dbReference type="NCBI Taxonomy" id="542832"/>
    <lineage>
        <taxon>Eukaryota</taxon>
        <taxon>Sar</taxon>
        <taxon>Stramenopiles</taxon>
        <taxon>Oomycota</taxon>
        <taxon>Peronosporomycetes</taxon>
        <taxon>Peronosporales</taxon>
        <taxon>Peronosporaceae</taxon>
        <taxon>Peronospora</taxon>
    </lineage>
</organism>
<keyword evidence="3" id="KW-1185">Reference proteome</keyword>
<dbReference type="AlphaFoldDB" id="A0A3M6VVP0"/>
<dbReference type="Proteomes" id="UP000282087">
    <property type="component" value="Unassembled WGS sequence"/>
</dbReference>
<evidence type="ECO:0000256" key="1">
    <source>
        <dbReference type="SAM" id="MobiDB-lite"/>
    </source>
</evidence>
<feature type="region of interest" description="Disordered" evidence="1">
    <location>
        <begin position="19"/>
        <end position="52"/>
    </location>
</feature>
<evidence type="ECO:0000313" key="2">
    <source>
        <dbReference type="EMBL" id="RMX70411.1"/>
    </source>
</evidence>